<keyword evidence="2" id="KW-0812">Transmembrane</keyword>
<dbReference type="KEGG" id="lak:106163178"/>
<keyword evidence="2" id="KW-0472">Membrane</keyword>
<dbReference type="RefSeq" id="XP_013396148.1">
    <property type="nucleotide sequence ID" value="XM_013540694.1"/>
</dbReference>
<organism evidence="3 4">
    <name type="scientific">Lingula anatina</name>
    <name type="common">Brachiopod</name>
    <name type="synonym">Lingula unguis</name>
    <dbReference type="NCBI Taxonomy" id="7574"/>
    <lineage>
        <taxon>Eukaryota</taxon>
        <taxon>Metazoa</taxon>
        <taxon>Spiralia</taxon>
        <taxon>Lophotrochozoa</taxon>
        <taxon>Brachiopoda</taxon>
        <taxon>Linguliformea</taxon>
        <taxon>Lingulata</taxon>
        <taxon>Lingulida</taxon>
        <taxon>Linguloidea</taxon>
        <taxon>Lingulidae</taxon>
        <taxon>Lingula</taxon>
    </lineage>
</organism>
<dbReference type="InParanoid" id="A0A1S3IDB3"/>
<feature type="transmembrane region" description="Helical" evidence="2">
    <location>
        <begin position="38"/>
        <end position="59"/>
    </location>
</feature>
<feature type="transmembrane region" description="Helical" evidence="2">
    <location>
        <begin position="71"/>
        <end position="92"/>
    </location>
</feature>
<reference evidence="4" key="1">
    <citation type="submission" date="2025-08" db="UniProtKB">
        <authorList>
            <consortium name="RefSeq"/>
        </authorList>
    </citation>
    <scope>IDENTIFICATION</scope>
    <source>
        <tissue evidence="4">Gonads</tissue>
    </source>
</reference>
<accession>A0A1S3IDB3</accession>
<dbReference type="SUPFAM" id="SSF81321">
    <property type="entry name" value="Family A G protein-coupled receptor-like"/>
    <property type="match status" value="1"/>
</dbReference>
<keyword evidence="2" id="KW-1133">Transmembrane helix</keyword>
<feature type="non-terminal residue" evidence="4">
    <location>
        <position position="162"/>
    </location>
</feature>
<dbReference type="Gene3D" id="1.20.1070.10">
    <property type="entry name" value="Rhodopsin 7-helix transmembrane proteins"/>
    <property type="match status" value="1"/>
</dbReference>
<feature type="region of interest" description="Disordered" evidence="1">
    <location>
        <begin position="1"/>
        <end position="20"/>
    </location>
</feature>
<gene>
    <name evidence="4" type="primary">LOC106163178</name>
</gene>
<protein>
    <submittedName>
        <fullName evidence="4">Uncharacterized protein LOC106163178</fullName>
    </submittedName>
</protein>
<sequence>MDLLQDAPDLRPNTSLKAPNRTGNSPQLLLDGPYHFDYLLKLVVICTGIFCSIFSAVIFRRPVLYKTIAATYLLSVMSISDACYLISAFMVGLERLNFGFALPNGVCQAVLYASYVLRCLCTWLVVILAFFSTMYISRARRAQKHFRSVHCKVVVAWLGLFA</sequence>
<name>A0A1S3IDB3_LINAN</name>
<proteinExistence type="predicted"/>
<dbReference type="OrthoDB" id="9990906at2759"/>
<dbReference type="Proteomes" id="UP000085678">
    <property type="component" value="Unplaced"/>
</dbReference>
<dbReference type="GeneID" id="106163178"/>
<feature type="transmembrane region" description="Helical" evidence="2">
    <location>
        <begin position="112"/>
        <end position="137"/>
    </location>
</feature>
<evidence type="ECO:0000256" key="2">
    <source>
        <dbReference type="SAM" id="Phobius"/>
    </source>
</evidence>
<evidence type="ECO:0000313" key="3">
    <source>
        <dbReference type="Proteomes" id="UP000085678"/>
    </source>
</evidence>
<keyword evidence="3" id="KW-1185">Reference proteome</keyword>
<evidence type="ECO:0000313" key="4">
    <source>
        <dbReference type="RefSeq" id="XP_013396148.1"/>
    </source>
</evidence>
<evidence type="ECO:0000256" key="1">
    <source>
        <dbReference type="SAM" id="MobiDB-lite"/>
    </source>
</evidence>
<dbReference type="AlphaFoldDB" id="A0A1S3IDB3"/>